<dbReference type="Gene3D" id="1.20.1280.50">
    <property type="match status" value="1"/>
</dbReference>
<reference evidence="2 3" key="1">
    <citation type="journal article" date="2019" name="Sci. Rep.">
        <title>Orb-weaving spider Araneus ventricosus genome elucidates the spidroin gene catalogue.</title>
        <authorList>
            <person name="Kono N."/>
            <person name="Nakamura H."/>
            <person name="Ohtoshi R."/>
            <person name="Moran D.A.P."/>
            <person name="Shinohara A."/>
            <person name="Yoshida Y."/>
            <person name="Fujiwara M."/>
            <person name="Mori M."/>
            <person name="Tomita M."/>
            <person name="Arakawa K."/>
        </authorList>
    </citation>
    <scope>NUCLEOTIDE SEQUENCE [LARGE SCALE GENOMIC DNA]</scope>
</reference>
<gene>
    <name evidence="2" type="ORF">AVEN_236977_1</name>
</gene>
<keyword evidence="3" id="KW-1185">Reference proteome</keyword>
<dbReference type="PANTHER" id="PTHR20872:SF1">
    <property type="entry name" value="F-BOX DOMAIN-CONTAINING PROTEIN"/>
    <property type="match status" value="1"/>
</dbReference>
<organism evidence="2 3">
    <name type="scientific">Araneus ventricosus</name>
    <name type="common">Orbweaver spider</name>
    <name type="synonym">Epeira ventricosa</name>
    <dbReference type="NCBI Taxonomy" id="182803"/>
    <lineage>
        <taxon>Eukaryota</taxon>
        <taxon>Metazoa</taxon>
        <taxon>Ecdysozoa</taxon>
        <taxon>Arthropoda</taxon>
        <taxon>Chelicerata</taxon>
        <taxon>Arachnida</taxon>
        <taxon>Araneae</taxon>
        <taxon>Araneomorphae</taxon>
        <taxon>Entelegynae</taxon>
        <taxon>Araneoidea</taxon>
        <taxon>Araneidae</taxon>
        <taxon>Araneus</taxon>
    </lineage>
</organism>
<evidence type="ECO:0000259" key="1">
    <source>
        <dbReference type="PROSITE" id="PS50181"/>
    </source>
</evidence>
<dbReference type="EMBL" id="BGPR01039674">
    <property type="protein sequence ID" value="GBO15681.1"/>
    <property type="molecule type" value="Genomic_DNA"/>
</dbReference>
<dbReference type="InterPro" id="IPR036047">
    <property type="entry name" value="F-box-like_dom_sf"/>
</dbReference>
<protein>
    <recommendedName>
        <fullName evidence="1">F-box domain-containing protein</fullName>
    </recommendedName>
</protein>
<dbReference type="PROSITE" id="PS50181">
    <property type="entry name" value="FBOX"/>
    <property type="match status" value="1"/>
</dbReference>
<evidence type="ECO:0000313" key="3">
    <source>
        <dbReference type="Proteomes" id="UP000499080"/>
    </source>
</evidence>
<dbReference type="Proteomes" id="UP000499080">
    <property type="component" value="Unassembled WGS sequence"/>
</dbReference>
<feature type="domain" description="F-box" evidence="1">
    <location>
        <begin position="16"/>
        <end position="62"/>
    </location>
</feature>
<dbReference type="AlphaFoldDB" id="A0A4Y2UU20"/>
<evidence type="ECO:0000313" key="2">
    <source>
        <dbReference type="EMBL" id="GBO15681.1"/>
    </source>
</evidence>
<sequence length="461" mass="53990">MAEWIQSNEREKYDKQVKWCDLPSPALEMIYSFVSHEDQVNLSLVCRKWSEGFGSPSVWKTFRFTLTESQLSMDMCPVMKFVRKYSSMFRHLEIHLFILNEHLLYTWNRRFIEFLKLLTSNSQLISVKFQGLLWCFVDIDTPTYADIFRAIANFLGSQHHLKRVEFCHCLFGYQEGVKLLKNLTENTGGSLTHLVLRGFHRDEPKDEGQHSNRTQNLPTFVDLPSLTSLEIDYSLIFENMFTRHSAVIETLKNCQTRILLKMTIFVYDFIKVEGSKRLTTSDWTFLKQLYRNLQVEVNFETISPSRQRAEFFIVPYMPITQLNYDFTQYSFIHTNHSSLMEIDALCNHLLACNTNDHLVSLGLKWVLPIPDLSSTLLPFLYACKKLERFELFIASVNRIDVLLESLLENRPESLKRVLLNFSGREDEDCTALMILATKYVPLLESVGLNLRVDFNFRKTII</sequence>
<name>A0A4Y2UU20_ARAVE</name>
<dbReference type="SUPFAM" id="SSF81383">
    <property type="entry name" value="F-box domain"/>
    <property type="match status" value="1"/>
</dbReference>
<dbReference type="PANTHER" id="PTHR20872">
    <property type="match status" value="1"/>
</dbReference>
<comment type="caution">
    <text evidence="2">The sequence shown here is derived from an EMBL/GenBank/DDBJ whole genome shotgun (WGS) entry which is preliminary data.</text>
</comment>
<proteinExistence type="predicted"/>
<dbReference type="InterPro" id="IPR001810">
    <property type="entry name" value="F-box_dom"/>
</dbReference>
<dbReference type="OrthoDB" id="6409609at2759"/>
<accession>A0A4Y2UU20</accession>
<dbReference type="Pfam" id="PF00646">
    <property type="entry name" value="F-box"/>
    <property type="match status" value="1"/>
</dbReference>